<evidence type="ECO:0000313" key="16">
    <source>
        <dbReference type="EMBL" id="KAE8278383.1"/>
    </source>
</evidence>
<feature type="compositionally biased region" description="Basic and acidic residues" evidence="14">
    <location>
        <begin position="28"/>
        <end position="39"/>
    </location>
</feature>
<evidence type="ECO:0000256" key="6">
    <source>
        <dbReference type="ARBA" id="ARBA00022754"/>
    </source>
</evidence>
<comment type="caution">
    <text evidence="16">The sequence shown here is derived from an EMBL/GenBank/DDBJ whole genome shotgun (WGS) entry which is preliminary data.</text>
</comment>
<dbReference type="GO" id="GO:0045095">
    <property type="term" value="C:keratin filament"/>
    <property type="evidence" value="ECO:0007669"/>
    <property type="project" value="InterPro"/>
</dbReference>
<evidence type="ECO:0000256" key="8">
    <source>
        <dbReference type="ARBA" id="ARBA00023242"/>
    </source>
</evidence>
<keyword evidence="8" id="KW-0539">Nucleus</keyword>
<dbReference type="PROSITE" id="PS51842">
    <property type="entry name" value="IF_ROD_2"/>
    <property type="match status" value="1"/>
</dbReference>
<keyword evidence="4" id="KW-0963">Cytoplasm</keyword>
<dbReference type="GO" id="GO:0016363">
    <property type="term" value="C:nuclear matrix"/>
    <property type="evidence" value="ECO:0007669"/>
    <property type="project" value="UniProtKB-SubCell"/>
</dbReference>
<dbReference type="EMBL" id="REGW02000024">
    <property type="protein sequence ID" value="KAE8278383.1"/>
    <property type="molecule type" value="Genomic_DNA"/>
</dbReference>
<evidence type="ECO:0000256" key="10">
    <source>
        <dbReference type="ARBA" id="ARBA00039429"/>
    </source>
</evidence>
<evidence type="ECO:0000256" key="3">
    <source>
        <dbReference type="ARBA" id="ARBA00004642"/>
    </source>
</evidence>
<evidence type="ECO:0000256" key="2">
    <source>
        <dbReference type="ARBA" id="ARBA00004496"/>
    </source>
</evidence>
<evidence type="ECO:0000256" key="12">
    <source>
        <dbReference type="ARBA" id="ARBA00042964"/>
    </source>
</evidence>
<keyword evidence="7 13" id="KW-0175">Coiled coil</keyword>
<evidence type="ECO:0000259" key="15">
    <source>
        <dbReference type="PROSITE" id="PS51842"/>
    </source>
</evidence>
<evidence type="ECO:0000256" key="13">
    <source>
        <dbReference type="SAM" id="Coils"/>
    </source>
</evidence>
<feature type="compositionally biased region" description="Polar residues" evidence="14">
    <location>
        <begin position="7"/>
        <end position="16"/>
    </location>
</feature>
<reference evidence="16 17" key="1">
    <citation type="submission" date="2019-07" db="EMBL/GenBank/DDBJ databases">
        <title>Chromosome genome assembly for large yellow croaker.</title>
        <authorList>
            <person name="Xiao S."/>
        </authorList>
    </citation>
    <scope>NUCLEOTIDE SEQUENCE [LARGE SCALE GENOMIC DNA]</scope>
    <source>
        <strain evidence="16">JMULYC20181020</strain>
        <tissue evidence="16">Muscle</tissue>
    </source>
</reference>
<evidence type="ECO:0000256" key="11">
    <source>
        <dbReference type="ARBA" id="ARBA00042886"/>
    </source>
</evidence>
<feature type="region of interest" description="Disordered" evidence="14">
    <location>
        <begin position="1"/>
        <end position="39"/>
    </location>
</feature>
<evidence type="ECO:0000313" key="17">
    <source>
        <dbReference type="Proteomes" id="UP000424527"/>
    </source>
</evidence>
<dbReference type="Gene3D" id="1.20.5.1160">
    <property type="entry name" value="Vasodilator-stimulated phosphoprotein"/>
    <property type="match status" value="1"/>
</dbReference>
<dbReference type="Pfam" id="PF00038">
    <property type="entry name" value="Filament"/>
    <property type="match status" value="1"/>
</dbReference>
<feature type="domain" description="IF rod" evidence="15">
    <location>
        <begin position="38"/>
        <end position="243"/>
    </location>
</feature>
<dbReference type="GO" id="GO:0005654">
    <property type="term" value="C:nucleoplasm"/>
    <property type="evidence" value="ECO:0007669"/>
    <property type="project" value="UniProtKB-SubCell"/>
</dbReference>
<dbReference type="InterPro" id="IPR003054">
    <property type="entry name" value="Keratin_II"/>
</dbReference>
<sequence>MSKPRDYSSQTYSPSGTGPAKSYPTADSKIDSSGKSREKEDLVGLNDKFVRLIEKVKHLEDENKKLDTKLKILKDQEGYEGKIDEVVKQLENEMEEQIDNLFRDQEKLKDELCKMQEEVEDTKMSYEDEIQKKGDLESEFIIAKKNVDDGHLEAVDLALELEDLMGKLDFLRVGYDEEIKELESQICNKTVVLRDNSQRSLDMDEISRPRQESVCQHGCTHQGGGRAVEQEEDGCHGVECWTT</sequence>
<gene>
    <name evidence="16" type="ORF">D5F01_LYC23285</name>
</gene>
<keyword evidence="5" id="KW-0416">Keratin</keyword>
<keyword evidence="6" id="KW-0403">Intermediate filament</keyword>
<dbReference type="InterPro" id="IPR039008">
    <property type="entry name" value="IF_rod_dom"/>
</dbReference>
<dbReference type="PRINTS" id="PR01276">
    <property type="entry name" value="TYPE2KERATIN"/>
</dbReference>
<dbReference type="PANTHER" id="PTHR45616:SF26">
    <property type="entry name" value="KERATIN, TYPE II CYTOSKELETAL 8"/>
    <property type="match status" value="1"/>
</dbReference>
<evidence type="ECO:0000256" key="9">
    <source>
        <dbReference type="ARBA" id="ARBA00037766"/>
    </source>
</evidence>
<comment type="subcellular location">
    <subcellularLocation>
        <location evidence="2">Cytoplasm</location>
    </subcellularLocation>
    <subcellularLocation>
        <location evidence="1">Nucleus matrix</location>
    </subcellularLocation>
    <subcellularLocation>
        <location evidence="3">Nucleus</location>
        <location evidence="3">Nucleoplasm</location>
    </subcellularLocation>
</comment>
<accession>A0A6G0HH19</accession>
<evidence type="ECO:0000256" key="5">
    <source>
        <dbReference type="ARBA" id="ARBA00022744"/>
    </source>
</evidence>
<keyword evidence="17" id="KW-1185">Reference proteome</keyword>
<dbReference type="SMART" id="SM01391">
    <property type="entry name" value="Filament"/>
    <property type="match status" value="1"/>
</dbReference>
<dbReference type="PANTHER" id="PTHR45616">
    <property type="entry name" value="GATA-TYPE DOMAIN-CONTAINING PROTEIN"/>
    <property type="match status" value="1"/>
</dbReference>
<evidence type="ECO:0000256" key="14">
    <source>
        <dbReference type="SAM" id="MobiDB-lite"/>
    </source>
</evidence>
<comment type="function">
    <text evidence="9">Together with KRT19, helps to link the contractile apparatus to dystrophin at the costameres of striated muscle.</text>
</comment>
<evidence type="ECO:0000256" key="7">
    <source>
        <dbReference type="ARBA" id="ARBA00023054"/>
    </source>
</evidence>
<feature type="coiled-coil region" evidence="13">
    <location>
        <begin position="42"/>
        <end position="111"/>
    </location>
</feature>
<proteinExistence type="predicted"/>
<organism evidence="16 17">
    <name type="scientific">Larimichthys crocea</name>
    <name type="common">Large yellow croaker</name>
    <name type="synonym">Pseudosciaena crocea</name>
    <dbReference type="NCBI Taxonomy" id="215358"/>
    <lineage>
        <taxon>Eukaryota</taxon>
        <taxon>Metazoa</taxon>
        <taxon>Chordata</taxon>
        <taxon>Craniata</taxon>
        <taxon>Vertebrata</taxon>
        <taxon>Euteleostomi</taxon>
        <taxon>Actinopterygii</taxon>
        <taxon>Neopterygii</taxon>
        <taxon>Teleostei</taxon>
        <taxon>Neoteleostei</taxon>
        <taxon>Acanthomorphata</taxon>
        <taxon>Eupercaria</taxon>
        <taxon>Sciaenidae</taxon>
        <taxon>Larimichthys</taxon>
    </lineage>
</organism>
<dbReference type="Proteomes" id="UP000424527">
    <property type="component" value="Unassembled WGS sequence"/>
</dbReference>
<dbReference type="SUPFAM" id="SSF64593">
    <property type="entry name" value="Intermediate filament protein, coiled coil region"/>
    <property type="match status" value="1"/>
</dbReference>
<dbReference type="AlphaFoldDB" id="A0A6G0HH19"/>
<name>A0A6G0HH19_LARCR</name>
<evidence type="ECO:0000256" key="4">
    <source>
        <dbReference type="ARBA" id="ARBA00022490"/>
    </source>
</evidence>
<evidence type="ECO:0000256" key="1">
    <source>
        <dbReference type="ARBA" id="ARBA00004109"/>
    </source>
</evidence>
<protein>
    <recommendedName>
        <fullName evidence="10">Keratin, type II cytoskeletal 8</fullName>
    </recommendedName>
    <alternativeName>
        <fullName evidence="12">Cytokeratin-8</fullName>
    </alternativeName>
    <alternativeName>
        <fullName evidence="11">Keratin-8</fullName>
    </alternativeName>
</protein>
<dbReference type="GO" id="GO:0005737">
    <property type="term" value="C:cytoplasm"/>
    <property type="evidence" value="ECO:0007669"/>
    <property type="project" value="UniProtKB-SubCell"/>
</dbReference>